<keyword evidence="3" id="KW-1185">Reference proteome</keyword>
<protein>
    <submittedName>
        <fullName evidence="2">Uncharacterized protein</fullName>
    </submittedName>
</protein>
<dbReference type="KEGG" id="sxn:IAG42_33065"/>
<sequence>MPGARAAHGCPSRARVVLALASATLLSLFALLVPGTAVPAADTSPGPSAASAAAFTWEGHGPDGSGFHAVLSGHVARGMPPEVPWHHKPGLLTAAAGAPPAHRLPGRPEAGIARVPHAARHTHDTAGPRAPPAPPRSDVTPGRA</sequence>
<feature type="region of interest" description="Disordered" evidence="1">
    <location>
        <begin position="86"/>
        <end position="144"/>
    </location>
</feature>
<dbReference type="EMBL" id="CP061281">
    <property type="protein sequence ID" value="QNS07967.1"/>
    <property type="molecule type" value="Genomic_DNA"/>
</dbReference>
<accession>A0A7H1BGW2</accession>
<evidence type="ECO:0000313" key="3">
    <source>
        <dbReference type="Proteomes" id="UP000516428"/>
    </source>
</evidence>
<organism evidence="2 3">
    <name type="scientific">Streptomyces xanthii</name>
    <dbReference type="NCBI Taxonomy" id="2768069"/>
    <lineage>
        <taxon>Bacteria</taxon>
        <taxon>Bacillati</taxon>
        <taxon>Actinomycetota</taxon>
        <taxon>Actinomycetes</taxon>
        <taxon>Kitasatosporales</taxon>
        <taxon>Streptomycetaceae</taxon>
        <taxon>Streptomyces</taxon>
    </lineage>
</organism>
<evidence type="ECO:0000256" key="1">
    <source>
        <dbReference type="SAM" id="MobiDB-lite"/>
    </source>
</evidence>
<dbReference type="AlphaFoldDB" id="A0A7H1BGW2"/>
<dbReference type="Proteomes" id="UP000516428">
    <property type="component" value="Chromosome"/>
</dbReference>
<proteinExistence type="predicted"/>
<reference evidence="2 3" key="1">
    <citation type="submission" date="2020-09" db="EMBL/GenBank/DDBJ databases">
        <title>A novel species.</title>
        <authorList>
            <person name="Gao J."/>
        </authorList>
    </citation>
    <scope>NUCLEOTIDE SEQUENCE [LARGE SCALE GENOMIC DNA]</scope>
    <source>
        <strain evidence="2 3">CRXT-Y-14</strain>
    </source>
</reference>
<name>A0A7H1BGW2_9ACTN</name>
<dbReference type="RefSeq" id="WP_188340628.1">
    <property type="nucleotide sequence ID" value="NZ_CP061281.1"/>
</dbReference>
<gene>
    <name evidence="2" type="ORF">IAG42_33065</name>
</gene>
<evidence type="ECO:0000313" key="2">
    <source>
        <dbReference type="EMBL" id="QNS07967.1"/>
    </source>
</evidence>
<feature type="compositionally biased region" description="Low complexity" evidence="1">
    <location>
        <begin position="90"/>
        <end position="103"/>
    </location>
</feature>